<dbReference type="InParanoid" id="E4ZP64"/>
<evidence type="ECO:0000256" key="1">
    <source>
        <dbReference type="SAM" id="MobiDB-lite"/>
    </source>
</evidence>
<feature type="region of interest" description="Disordered" evidence="1">
    <location>
        <begin position="34"/>
        <end position="66"/>
    </location>
</feature>
<dbReference type="HOGENOM" id="CLU_2831634_0_0_1"/>
<keyword evidence="3" id="KW-1185">Reference proteome</keyword>
<proteinExistence type="predicted"/>
<name>E4ZP64_LEPMJ</name>
<reference evidence="3" key="1">
    <citation type="journal article" date="2011" name="Nat. Commun.">
        <title>Effector diversification within compartments of the Leptosphaeria maculans genome affected by Repeat-Induced Point mutations.</title>
        <authorList>
            <person name="Rouxel T."/>
            <person name="Grandaubert J."/>
            <person name="Hane J.K."/>
            <person name="Hoede C."/>
            <person name="van de Wouw A.P."/>
            <person name="Couloux A."/>
            <person name="Dominguez V."/>
            <person name="Anthouard V."/>
            <person name="Bally P."/>
            <person name="Bourras S."/>
            <person name="Cozijnsen A.J."/>
            <person name="Ciuffetti L.M."/>
            <person name="Degrave A."/>
            <person name="Dilmaghani A."/>
            <person name="Duret L."/>
            <person name="Fudal I."/>
            <person name="Goodwin S.B."/>
            <person name="Gout L."/>
            <person name="Glaser N."/>
            <person name="Linglin J."/>
            <person name="Kema G.H.J."/>
            <person name="Lapalu N."/>
            <person name="Lawrence C.B."/>
            <person name="May K."/>
            <person name="Meyer M."/>
            <person name="Ollivier B."/>
            <person name="Poulain J."/>
            <person name="Schoch C.L."/>
            <person name="Simon A."/>
            <person name="Spatafora J.W."/>
            <person name="Stachowiak A."/>
            <person name="Turgeon B.G."/>
            <person name="Tyler B.M."/>
            <person name="Vincent D."/>
            <person name="Weissenbach J."/>
            <person name="Amselem J."/>
            <person name="Quesneville H."/>
            <person name="Oliver R.P."/>
            <person name="Wincker P."/>
            <person name="Balesdent M.-H."/>
            <person name="Howlett B.J."/>
        </authorList>
    </citation>
    <scope>NUCLEOTIDE SEQUENCE [LARGE SCALE GENOMIC DNA]</scope>
    <source>
        <strain evidence="3">JN3 / isolate v23.1.3 / race Av1-4-5-6-7-8</strain>
    </source>
</reference>
<dbReference type="AlphaFoldDB" id="E4ZP64"/>
<organism evidence="3">
    <name type="scientific">Leptosphaeria maculans (strain JN3 / isolate v23.1.3 / race Av1-4-5-6-7-8)</name>
    <name type="common">Blackleg fungus</name>
    <name type="synonym">Phoma lingam</name>
    <dbReference type="NCBI Taxonomy" id="985895"/>
    <lineage>
        <taxon>Eukaryota</taxon>
        <taxon>Fungi</taxon>
        <taxon>Dikarya</taxon>
        <taxon>Ascomycota</taxon>
        <taxon>Pezizomycotina</taxon>
        <taxon>Dothideomycetes</taxon>
        <taxon>Pleosporomycetidae</taxon>
        <taxon>Pleosporales</taxon>
        <taxon>Pleosporineae</taxon>
        <taxon>Leptosphaeriaceae</taxon>
        <taxon>Plenodomus</taxon>
        <taxon>Plenodomus lingam/Leptosphaeria maculans species complex</taxon>
    </lineage>
</organism>
<evidence type="ECO:0000313" key="3">
    <source>
        <dbReference type="Proteomes" id="UP000002668"/>
    </source>
</evidence>
<evidence type="ECO:0000313" key="2">
    <source>
        <dbReference type="EMBL" id="CBX93089.1"/>
    </source>
</evidence>
<dbReference type="VEuPathDB" id="FungiDB:LEMA_uP039900.1"/>
<dbReference type="Proteomes" id="UP000002668">
    <property type="component" value="Genome"/>
</dbReference>
<accession>E4ZP64</accession>
<gene>
    <name evidence="2" type="ORF">LEMA_uP039900.1</name>
</gene>
<dbReference type="EMBL" id="FP929105">
    <property type="protein sequence ID" value="CBX93089.1"/>
    <property type="molecule type" value="Genomic_DNA"/>
</dbReference>
<protein>
    <submittedName>
        <fullName evidence="2">Predicted protein</fullName>
    </submittedName>
</protein>
<sequence length="66" mass="6940">MLGQGTNHQQRGPPRAWRFGSGTLATDGQLAVNGKRASAGPESCFPWPSSNQYQSFPAAIPPTAAL</sequence>